<dbReference type="InterPro" id="IPR000182">
    <property type="entry name" value="GNAT_dom"/>
</dbReference>
<keyword evidence="2 4" id="KW-0012">Acyltransferase</keyword>
<proteinExistence type="predicted"/>
<dbReference type="InterPro" id="IPR016181">
    <property type="entry name" value="Acyl_CoA_acyltransferase"/>
</dbReference>
<evidence type="ECO:0000256" key="1">
    <source>
        <dbReference type="ARBA" id="ARBA00022679"/>
    </source>
</evidence>
<evidence type="ECO:0000256" key="2">
    <source>
        <dbReference type="ARBA" id="ARBA00023315"/>
    </source>
</evidence>
<dbReference type="Pfam" id="PF00583">
    <property type="entry name" value="Acetyltransf_1"/>
    <property type="match status" value="1"/>
</dbReference>
<keyword evidence="1 4" id="KW-0808">Transferase</keyword>
<evidence type="ECO:0000313" key="4">
    <source>
        <dbReference type="EMBL" id="MFC0544604.1"/>
    </source>
</evidence>
<dbReference type="EMBL" id="JBHLUD010000007">
    <property type="protein sequence ID" value="MFC0544604.1"/>
    <property type="molecule type" value="Genomic_DNA"/>
</dbReference>
<evidence type="ECO:0000313" key="5">
    <source>
        <dbReference type="Proteomes" id="UP001589810"/>
    </source>
</evidence>
<dbReference type="RefSeq" id="WP_273936069.1">
    <property type="nucleotide sequence ID" value="NZ_CP097263.1"/>
</dbReference>
<organism evidence="4 5">
    <name type="scientific">Kutzneria chonburiensis</name>
    <dbReference type="NCBI Taxonomy" id="1483604"/>
    <lineage>
        <taxon>Bacteria</taxon>
        <taxon>Bacillati</taxon>
        <taxon>Actinomycetota</taxon>
        <taxon>Actinomycetes</taxon>
        <taxon>Pseudonocardiales</taxon>
        <taxon>Pseudonocardiaceae</taxon>
        <taxon>Kutzneria</taxon>
    </lineage>
</organism>
<dbReference type="PANTHER" id="PTHR43877">
    <property type="entry name" value="AMINOALKYLPHOSPHONATE N-ACETYLTRANSFERASE-RELATED-RELATED"/>
    <property type="match status" value="1"/>
</dbReference>
<protein>
    <submittedName>
        <fullName evidence="4">GNAT family N-acetyltransferase</fullName>
        <ecNumber evidence="4">2.3.-.-</ecNumber>
    </submittedName>
</protein>
<gene>
    <name evidence="4" type="ORF">ACFFH7_24075</name>
</gene>
<dbReference type="CDD" id="cd04301">
    <property type="entry name" value="NAT_SF"/>
    <property type="match status" value="1"/>
</dbReference>
<dbReference type="SUPFAM" id="SSF55729">
    <property type="entry name" value="Acyl-CoA N-acyltransferases (Nat)"/>
    <property type="match status" value="1"/>
</dbReference>
<reference evidence="4 5" key="1">
    <citation type="submission" date="2024-09" db="EMBL/GenBank/DDBJ databases">
        <authorList>
            <person name="Sun Q."/>
            <person name="Mori K."/>
        </authorList>
    </citation>
    <scope>NUCLEOTIDE SEQUENCE [LARGE SCALE GENOMIC DNA]</scope>
    <source>
        <strain evidence="4 5">TBRC 1432</strain>
    </source>
</reference>
<sequence>MDIDVERQHAARLALLDPLLPADPPLSGDLIDTIGALGAPVSTELDPDSLDATWGALRRHTLTVRLAGDELGPLLDRWEEHLARVATPGDEDSVAAIVWPSRDTAAVRALVHHGFAPLLVTAVRRAGIGSPSPALPPGVTIRHATNVDLVACVALNVEVVRYDTQFGALTERPSTEVGLRQHTADLLAREHPCIWLAELGSRPVGIVTVDLPPHSDWIADRTSASPVAYLGLGGVRADLRSTGIGTALVAHVHRELDQLGIAATLLHYALPNPRSVPFWSTQGYRPLWTSWHRRPALRP</sequence>
<feature type="domain" description="N-acetyltransferase" evidence="3">
    <location>
        <begin position="139"/>
        <end position="299"/>
    </location>
</feature>
<name>A0ABV6MWS7_9PSEU</name>
<dbReference type="Gene3D" id="3.40.630.30">
    <property type="match status" value="1"/>
</dbReference>
<keyword evidence="5" id="KW-1185">Reference proteome</keyword>
<dbReference type="InterPro" id="IPR050832">
    <property type="entry name" value="Bact_Acetyltransf"/>
</dbReference>
<comment type="caution">
    <text evidence="4">The sequence shown here is derived from an EMBL/GenBank/DDBJ whole genome shotgun (WGS) entry which is preliminary data.</text>
</comment>
<accession>A0ABV6MWS7</accession>
<dbReference type="PROSITE" id="PS51186">
    <property type="entry name" value="GNAT"/>
    <property type="match status" value="1"/>
</dbReference>
<dbReference type="GO" id="GO:0016746">
    <property type="term" value="F:acyltransferase activity"/>
    <property type="evidence" value="ECO:0007669"/>
    <property type="project" value="UniProtKB-KW"/>
</dbReference>
<dbReference type="EC" id="2.3.-.-" evidence="4"/>
<evidence type="ECO:0000259" key="3">
    <source>
        <dbReference type="PROSITE" id="PS51186"/>
    </source>
</evidence>
<dbReference type="Proteomes" id="UP001589810">
    <property type="component" value="Unassembled WGS sequence"/>
</dbReference>